<accession>A0ABW8RHK7</accession>
<keyword evidence="2" id="KW-0012">Acyltransferase</keyword>
<keyword evidence="3" id="KW-1185">Reference proteome</keyword>
<proteinExistence type="predicted"/>
<dbReference type="RefSeq" id="WP_406580693.1">
    <property type="nucleotide sequence ID" value="NZ_JBJHQH010000007.1"/>
</dbReference>
<evidence type="ECO:0000313" key="2">
    <source>
        <dbReference type="EMBL" id="MFK9092082.1"/>
    </source>
</evidence>
<dbReference type="PROSITE" id="PS51186">
    <property type="entry name" value="GNAT"/>
    <property type="match status" value="1"/>
</dbReference>
<organism evidence="2 3">
    <name type="scientific">Bacillus salipaludis</name>
    <dbReference type="NCBI Taxonomy" id="2547811"/>
    <lineage>
        <taxon>Bacteria</taxon>
        <taxon>Bacillati</taxon>
        <taxon>Bacillota</taxon>
        <taxon>Bacilli</taxon>
        <taxon>Bacillales</taxon>
        <taxon>Bacillaceae</taxon>
        <taxon>Bacillus</taxon>
    </lineage>
</organism>
<keyword evidence="2" id="KW-0808">Transferase</keyword>
<dbReference type="EMBL" id="JBJHQH010000007">
    <property type="protein sequence ID" value="MFK9092082.1"/>
    <property type="molecule type" value="Genomic_DNA"/>
</dbReference>
<dbReference type="Proteomes" id="UP001623041">
    <property type="component" value="Unassembled WGS sequence"/>
</dbReference>
<dbReference type="InterPro" id="IPR000182">
    <property type="entry name" value="GNAT_dom"/>
</dbReference>
<name>A0ABW8RHK7_9BACI</name>
<dbReference type="InterPro" id="IPR016181">
    <property type="entry name" value="Acyl_CoA_acyltransferase"/>
</dbReference>
<evidence type="ECO:0000259" key="1">
    <source>
        <dbReference type="PROSITE" id="PS51186"/>
    </source>
</evidence>
<dbReference type="SUPFAM" id="SSF55729">
    <property type="entry name" value="Acyl-CoA N-acyltransferases (Nat)"/>
    <property type="match status" value="1"/>
</dbReference>
<gene>
    <name evidence="2" type="ORF">ACJEBI_11390</name>
</gene>
<dbReference type="Pfam" id="PF00583">
    <property type="entry name" value="Acetyltransf_1"/>
    <property type="match status" value="1"/>
</dbReference>
<comment type="caution">
    <text evidence="2">The sequence shown here is derived from an EMBL/GenBank/DDBJ whole genome shotgun (WGS) entry which is preliminary data.</text>
</comment>
<dbReference type="Gene3D" id="3.40.630.30">
    <property type="match status" value="1"/>
</dbReference>
<dbReference type="CDD" id="cd04301">
    <property type="entry name" value="NAT_SF"/>
    <property type="match status" value="1"/>
</dbReference>
<evidence type="ECO:0000313" key="3">
    <source>
        <dbReference type="Proteomes" id="UP001623041"/>
    </source>
</evidence>
<dbReference type="GO" id="GO:0016746">
    <property type="term" value="F:acyltransferase activity"/>
    <property type="evidence" value="ECO:0007669"/>
    <property type="project" value="UniProtKB-KW"/>
</dbReference>
<reference evidence="2 3" key="1">
    <citation type="submission" date="2024-11" db="EMBL/GenBank/DDBJ databases">
        <authorList>
            <person name="Lucas J.A."/>
        </authorList>
    </citation>
    <scope>NUCLEOTIDE SEQUENCE [LARGE SCALE GENOMIC DNA]</scope>
    <source>
        <strain evidence="2 3">Z 5.4</strain>
    </source>
</reference>
<sequence length="188" mass="22104">MLEFLFDLDRHRNRRQYSKEKIRDLDLLLELEAKKIEEDSEKSVLNVLHKNEEHIIVYRDVFDQEGKFGVFYIALKVIHKRGIVLNRIRLSANYIDEETIEICDIEVFGENEGRGYGSMLLQSLINFAIENSVNTISGWISQTDKDHFDKLDFFYKKHGFDVIWGNSSNIANKAADIYWTNPLNRLSK</sequence>
<feature type="domain" description="N-acetyltransferase" evidence="1">
    <location>
        <begin position="31"/>
        <end position="184"/>
    </location>
</feature>
<dbReference type="EC" id="2.3.1.-" evidence="2"/>
<protein>
    <submittedName>
        <fullName evidence="2">GNAT family N-acetyltransferase</fullName>
        <ecNumber evidence="2">2.3.1.-</ecNumber>
    </submittedName>
</protein>